<dbReference type="InterPro" id="IPR002347">
    <property type="entry name" value="SDR_fam"/>
</dbReference>
<keyword evidence="3" id="KW-0560">Oxidoreductase</keyword>
<dbReference type="InterPro" id="IPR036291">
    <property type="entry name" value="NAD(P)-bd_dom_sf"/>
</dbReference>
<dbReference type="PANTHER" id="PTHR43490">
    <property type="entry name" value="(+)-NEOMENTHOL DEHYDROGENASE"/>
    <property type="match status" value="1"/>
</dbReference>
<name>A0A0E0PBX6_ORYRU</name>
<reference evidence="5" key="1">
    <citation type="submission" date="2013-06" db="EMBL/GenBank/DDBJ databases">
        <authorList>
            <person name="Zhao Q."/>
        </authorList>
    </citation>
    <scope>NUCLEOTIDE SEQUENCE</scope>
    <source>
        <strain evidence="5">cv. W1943</strain>
    </source>
</reference>
<dbReference type="HOGENOM" id="CLU_398173_0_0_1"/>
<dbReference type="EnsemblPlants" id="ORUFI04G21200.1">
    <property type="protein sequence ID" value="ORUFI04G21200.1"/>
    <property type="gene ID" value="ORUFI04G21200"/>
</dbReference>
<organism evidence="4 5">
    <name type="scientific">Oryza rufipogon</name>
    <name type="common">Brownbeard rice</name>
    <name type="synonym">Asian wild rice</name>
    <dbReference type="NCBI Taxonomy" id="4529"/>
    <lineage>
        <taxon>Eukaryota</taxon>
        <taxon>Viridiplantae</taxon>
        <taxon>Streptophyta</taxon>
        <taxon>Embryophyta</taxon>
        <taxon>Tracheophyta</taxon>
        <taxon>Spermatophyta</taxon>
        <taxon>Magnoliopsida</taxon>
        <taxon>Liliopsida</taxon>
        <taxon>Poales</taxon>
        <taxon>Poaceae</taxon>
        <taxon>BOP clade</taxon>
        <taxon>Oryzoideae</taxon>
        <taxon>Oryzeae</taxon>
        <taxon>Oryzinae</taxon>
        <taxon>Oryza</taxon>
    </lineage>
</organism>
<dbReference type="STRING" id="4529.A0A0E0PBX6"/>
<evidence type="ECO:0000256" key="2">
    <source>
        <dbReference type="ARBA" id="ARBA00022857"/>
    </source>
</evidence>
<dbReference type="Pfam" id="PF00106">
    <property type="entry name" value="adh_short"/>
    <property type="match status" value="2"/>
</dbReference>
<evidence type="ECO:0000256" key="1">
    <source>
        <dbReference type="ARBA" id="ARBA00006484"/>
    </source>
</evidence>
<reference evidence="4" key="2">
    <citation type="submission" date="2015-06" db="UniProtKB">
        <authorList>
            <consortium name="EnsemblPlants"/>
        </authorList>
    </citation>
    <scope>IDENTIFICATION</scope>
</reference>
<accession>A0A0E0PBX6</accession>
<keyword evidence="5" id="KW-1185">Reference proteome</keyword>
<dbReference type="OMA" id="CNAIFPL"/>
<evidence type="ECO:0000256" key="3">
    <source>
        <dbReference type="ARBA" id="ARBA00023002"/>
    </source>
</evidence>
<sequence>MNHLLGRGVHIPRPAAANRGGTTTMEAAAISNPPSKRIALVTGGNKGVGLETCRQLASRGLRVVLTARNEARGLEAVDGIRRSGAADSDVVFHQLDVTDAASVARLADFVRDQFGRLDILINNAGISGVDRDPVLVAKVKDQIEGMDVDQRVEWMRENSKETYDEAKSCITTNYYGAKLVTEALLPLLLLSSSGRIVNVSSGFGLLRNFNSEDLRKEFDDIDSLTEKRLEELLDLFLDDFKVNLVEAHGWPTGGSSAYKVAKAALNAYTRILAKKYPTLRINCLTPGYVKTDISMHMGVLTPEEGASNSVKVALLPDDGPTEQKPWHYFISNSSSRDAMKQINVCASMPIASDGKRSHAISTSHFQWVAVVTGGNKGIGLEVCRQLAADGITVVLTARDETRGVEAAEKLRGMGLSCVIFHHLEVTDSSSVSRLADFLTTRFGKLEILVNNAAVSGMEHAQRVDTNEEQWLVNNEDLRKELDDVDNLTEERLDEVLDSFLKDFEAGALEAHGWPTAPFVAYKMAKVAMNAYTRILARRHPELRVNCVHPGYVKTDLTINSGFLTPEEGGRNVVTVALLPDGGPTGAMSPFLPSHYKFRMLPSPRLE</sequence>
<dbReference type="PRINTS" id="PR00081">
    <property type="entry name" value="GDHRDH"/>
</dbReference>
<dbReference type="FunFam" id="3.40.50.720:FF:000396">
    <property type="entry name" value="(+)-neomenthol dehydrogenase"/>
    <property type="match status" value="1"/>
</dbReference>
<keyword evidence="2" id="KW-0521">NADP</keyword>
<dbReference type="GO" id="GO:0016020">
    <property type="term" value="C:membrane"/>
    <property type="evidence" value="ECO:0007669"/>
    <property type="project" value="TreeGrafter"/>
</dbReference>
<dbReference type="PANTHER" id="PTHR43490:SF64">
    <property type="entry name" value="(+)-NEOMENTHOL DEHYDROGENASE"/>
    <property type="match status" value="1"/>
</dbReference>
<protein>
    <submittedName>
        <fullName evidence="4">Uncharacterized protein</fullName>
    </submittedName>
</protein>
<dbReference type="AlphaFoldDB" id="A0A0E0PBX6"/>
<comment type="similarity">
    <text evidence="1">Belongs to the short-chain dehydrogenases/reductases (SDR) family.</text>
</comment>
<evidence type="ECO:0000313" key="4">
    <source>
        <dbReference type="EnsemblPlants" id="ORUFI04G21200.1"/>
    </source>
</evidence>
<dbReference type="Proteomes" id="UP000008022">
    <property type="component" value="Unassembled WGS sequence"/>
</dbReference>
<dbReference type="SUPFAM" id="SSF51735">
    <property type="entry name" value="NAD(P)-binding Rossmann-fold domains"/>
    <property type="match status" value="2"/>
</dbReference>
<dbReference type="Gramene" id="ORUFI04G21200.1">
    <property type="protein sequence ID" value="ORUFI04G21200.1"/>
    <property type="gene ID" value="ORUFI04G21200"/>
</dbReference>
<evidence type="ECO:0000313" key="5">
    <source>
        <dbReference type="Proteomes" id="UP000008022"/>
    </source>
</evidence>
<dbReference type="Gene3D" id="3.40.50.720">
    <property type="entry name" value="NAD(P)-binding Rossmann-like Domain"/>
    <property type="match status" value="2"/>
</dbReference>
<dbReference type="GO" id="GO:0016491">
    <property type="term" value="F:oxidoreductase activity"/>
    <property type="evidence" value="ECO:0007669"/>
    <property type="project" value="UniProtKB-KW"/>
</dbReference>
<proteinExistence type="inferred from homology"/>
<dbReference type="eggNOG" id="KOG1208">
    <property type="taxonomic scope" value="Eukaryota"/>
</dbReference>
<dbReference type="PRINTS" id="PR00080">
    <property type="entry name" value="SDRFAMILY"/>
</dbReference>